<evidence type="ECO:0000256" key="1">
    <source>
        <dbReference type="SAM" id="MobiDB-lite"/>
    </source>
</evidence>
<evidence type="ECO:0000256" key="2">
    <source>
        <dbReference type="SAM" id="SignalP"/>
    </source>
</evidence>
<name>A0A1Z1FDA2_9SPHN</name>
<dbReference type="Proteomes" id="UP000195807">
    <property type="component" value="Chromosome"/>
</dbReference>
<proteinExistence type="predicted"/>
<organism evidence="3 4">
    <name type="scientific">Croceicoccus marinus</name>
    <dbReference type="NCBI Taxonomy" id="450378"/>
    <lineage>
        <taxon>Bacteria</taxon>
        <taxon>Pseudomonadati</taxon>
        <taxon>Pseudomonadota</taxon>
        <taxon>Alphaproteobacteria</taxon>
        <taxon>Sphingomonadales</taxon>
        <taxon>Erythrobacteraceae</taxon>
        <taxon>Croceicoccus</taxon>
    </lineage>
</organism>
<protein>
    <recommendedName>
        <fullName evidence="5">Argininosuccinate lyase</fullName>
    </recommendedName>
</protein>
<accession>A0A1Z1FDA2</accession>
<dbReference type="PROSITE" id="PS51257">
    <property type="entry name" value="PROKAR_LIPOPROTEIN"/>
    <property type="match status" value="1"/>
</dbReference>
<dbReference type="KEGG" id="cman:A9D14_12290"/>
<dbReference type="EMBL" id="CP019602">
    <property type="protein sequence ID" value="ARU16808.1"/>
    <property type="molecule type" value="Genomic_DNA"/>
</dbReference>
<dbReference type="STRING" id="450378.GCA_001661675_02469"/>
<feature type="chain" id="PRO_5011556460" description="Argininosuccinate lyase" evidence="2">
    <location>
        <begin position="27"/>
        <end position="78"/>
    </location>
</feature>
<evidence type="ECO:0000313" key="3">
    <source>
        <dbReference type="EMBL" id="ARU16808.1"/>
    </source>
</evidence>
<sequence>MPSRLAASVCAAFPALLLTGCGEAIGDPPAPDATEREVLADAAEMLPEPPAAPDGDAREGAAPLRGEAAPLRGDNAPE</sequence>
<dbReference type="AlphaFoldDB" id="A0A1Z1FDA2"/>
<keyword evidence="2" id="KW-0732">Signal</keyword>
<evidence type="ECO:0000313" key="4">
    <source>
        <dbReference type="Proteomes" id="UP000195807"/>
    </source>
</evidence>
<gene>
    <name evidence="3" type="ORF">A9D14_12290</name>
</gene>
<reference evidence="3 4" key="1">
    <citation type="submission" date="2017-01" db="EMBL/GenBank/DDBJ databases">
        <title>Complete genome sequence of esterase-producing bacterium Croceicoccus marinus E4A9.</title>
        <authorList>
            <person name="Wu Y.-H."/>
            <person name="Cheng H."/>
            <person name="Xu L."/>
            <person name="Huo Y.-Y."/>
            <person name="Wang C.-S."/>
            <person name="Xu X.-W."/>
        </authorList>
    </citation>
    <scope>NUCLEOTIDE SEQUENCE [LARGE SCALE GENOMIC DNA]</scope>
    <source>
        <strain evidence="3 4">E4A9</strain>
    </source>
</reference>
<feature type="signal peptide" evidence="2">
    <location>
        <begin position="1"/>
        <end position="26"/>
    </location>
</feature>
<evidence type="ECO:0008006" key="5">
    <source>
        <dbReference type="Google" id="ProtNLM"/>
    </source>
</evidence>
<feature type="region of interest" description="Disordered" evidence="1">
    <location>
        <begin position="23"/>
        <end position="78"/>
    </location>
</feature>
<dbReference type="RefSeq" id="WP_066846877.1">
    <property type="nucleotide sequence ID" value="NZ_CP019602.1"/>
</dbReference>
<keyword evidence="4" id="KW-1185">Reference proteome</keyword>